<feature type="domain" description="Transposase IS801/IS1294" evidence="1">
    <location>
        <begin position="138"/>
        <end position="300"/>
    </location>
</feature>
<keyword evidence="4" id="KW-1185">Reference proteome</keyword>
<evidence type="ECO:0000313" key="4">
    <source>
        <dbReference type="Proteomes" id="UP000646152"/>
    </source>
</evidence>
<comment type="caution">
    <text evidence="3">The sequence shown here is derived from an EMBL/GenBank/DDBJ whole genome shotgun (WGS) entry which is preliminary data.</text>
</comment>
<dbReference type="InterPro" id="IPR007069">
    <property type="entry name" value="Transposase_32"/>
</dbReference>
<protein>
    <submittedName>
        <fullName evidence="3">IS91 family transposase</fullName>
    </submittedName>
</protein>
<dbReference type="PANTHER" id="PTHR37023">
    <property type="entry name" value="TRANSPOSASE"/>
    <property type="match status" value="1"/>
</dbReference>
<name>A0ABQ1IZD7_9GAMM</name>
<accession>A0ABQ1IZD7</accession>
<feature type="domain" description="Transposase zinc-binding" evidence="2">
    <location>
        <begin position="10"/>
        <end position="98"/>
    </location>
</feature>
<organism evidence="3 4">
    <name type="scientific">Oceanisphaera marina</name>
    <dbReference type="NCBI Taxonomy" id="2017550"/>
    <lineage>
        <taxon>Bacteria</taxon>
        <taxon>Pseudomonadati</taxon>
        <taxon>Pseudomonadota</taxon>
        <taxon>Gammaproteobacteria</taxon>
        <taxon>Aeromonadales</taxon>
        <taxon>Aeromonadaceae</taxon>
        <taxon>Oceanisphaera</taxon>
    </lineage>
</organism>
<dbReference type="Pfam" id="PF14319">
    <property type="entry name" value="Zn_Tnp_IS91"/>
    <property type="match status" value="1"/>
</dbReference>
<evidence type="ECO:0000259" key="1">
    <source>
        <dbReference type="Pfam" id="PF04986"/>
    </source>
</evidence>
<sequence length="350" mass="39864">MSTFISLLRAHHDALMTASQTPVSPDMKRAIAAMESCQTEAAGWSQWYCRHCHHHDQSPLSCGHRLCPQCQHRTSATWLARQQAKLLPVHYFMITFTLPAELRGLARAQPKALYRIMFSVAASLLKDFAQRRHGGRSGFTAVLHTHSRRRDLHPHLHVMVPAGYYNPARRQWHKGPKRYLYPAVALAKVWRGRLLAAIHQHPQLYLPARLPAQWVVDCRPVGRGLPALKYLSRYLYRGVLPDRDIIGIDGDQVTFRYREGKTNHWQHRTLPIVRFLGLILQHALPKGLQRVRDYGLLHGSARAVRLIIQLLLMRLGWRGLPGEPATMTKASRSCPHCAQSMVCTGIIRTG</sequence>
<dbReference type="PANTHER" id="PTHR37023:SF1">
    <property type="entry name" value="ISSOD25 TRANSPOSASE TNPA_ISSOD25"/>
    <property type="match status" value="1"/>
</dbReference>
<proteinExistence type="predicted"/>
<dbReference type="InterPro" id="IPR026889">
    <property type="entry name" value="Zn_Tnp"/>
</dbReference>
<dbReference type="Proteomes" id="UP000646152">
    <property type="component" value="Unassembled WGS sequence"/>
</dbReference>
<dbReference type="Pfam" id="PF04986">
    <property type="entry name" value="Y2_Tnp"/>
    <property type="match status" value="1"/>
</dbReference>
<reference evidence="4" key="1">
    <citation type="journal article" date="2019" name="Int. J. Syst. Evol. Microbiol.">
        <title>The Global Catalogue of Microorganisms (GCM) 10K type strain sequencing project: providing services to taxonomists for standard genome sequencing and annotation.</title>
        <authorList>
            <consortium name="The Broad Institute Genomics Platform"/>
            <consortium name="The Broad Institute Genome Sequencing Center for Infectious Disease"/>
            <person name="Wu L."/>
            <person name="Ma J."/>
        </authorList>
    </citation>
    <scope>NUCLEOTIDE SEQUENCE [LARGE SCALE GENOMIC DNA]</scope>
    <source>
        <strain evidence="4">CGMCC 1.15923</strain>
    </source>
</reference>
<evidence type="ECO:0000313" key="3">
    <source>
        <dbReference type="EMBL" id="GGB54923.1"/>
    </source>
</evidence>
<dbReference type="EMBL" id="BMKE01000047">
    <property type="protein sequence ID" value="GGB54923.1"/>
    <property type="molecule type" value="Genomic_DNA"/>
</dbReference>
<gene>
    <name evidence="3" type="ORF">GCM10011502_29930</name>
</gene>
<dbReference type="RefSeq" id="WP_188630946.1">
    <property type="nucleotide sequence ID" value="NZ_BMKE01000047.1"/>
</dbReference>
<evidence type="ECO:0000259" key="2">
    <source>
        <dbReference type="Pfam" id="PF14319"/>
    </source>
</evidence>